<accession>A0A9N9QM94</accession>
<dbReference type="OrthoDB" id="6071166at2759"/>
<keyword evidence="1" id="KW-0175">Coiled coil</keyword>
<evidence type="ECO:0008006" key="4">
    <source>
        <dbReference type="Google" id="ProtNLM"/>
    </source>
</evidence>
<protein>
    <recommendedName>
        <fullName evidence="4">F5/8 type C domain-containing protein</fullName>
    </recommendedName>
</protein>
<sequence>MVRGMCALMLHLPTPFPIPGSQVRQEKNGGAWCPKAQISSDVKEYLEVDLQKNHLMTWTETQGRFGNGQGQEYAEAFLVEYWRSSLGQWITYKDSRGEKSCSDRNAFHKLHQHKVICSKACHDRMLNQESSERLVEQRDREVAFLEGVVKDLKAEASHKDSFYENKDIEDQTLIENLNIQINSLHEQLKHKDNHIRRLERGSRVLSDEAEEFEQSCNRRIEELLGRIEGLQAN</sequence>
<reference evidence="2" key="1">
    <citation type="submission" date="2022-01" db="EMBL/GenBank/DDBJ databases">
        <authorList>
            <person name="King R."/>
        </authorList>
    </citation>
    <scope>NUCLEOTIDE SEQUENCE</scope>
</reference>
<evidence type="ECO:0000313" key="2">
    <source>
        <dbReference type="EMBL" id="CAG9763480.1"/>
    </source>
</evidence>
<dbReference type="InterPro" id="IPR008979">
    <property type="entry name" value="Galactose-bd-like_sf"/>
</dbReference>
<feature type="coiled-coil region" evidence="1">
    <location>
        <begin position="135"/>
        <end position="233"/>
    </location>
</feature>
<proteinExistence type="predicted"/>
<dbReference type="SUPFAM" id="SSF49785">
    <property type="entry name" value="Galactose-binding domain-like"/>
    <property type="match status" value="1"/>
</dbReference>
<organism evidence="2 3">
    <name type="scientific">Ceutorhynchus assimilis</name>
    <name type="common">cabbage seed weevil</name>
    <dbReference type="NCBI Taxonomy" id="467358"/>
    <lineage>
        <taxon>Eukaryota</taxon>
        <taxon>Metazoa</taxon>
        <taxon>Ecdysozoa</taxon>
        <taxon>Arthropoda</taxon>
        <taxon>Hexapoda</taxon>
        <taxon>Insecta</taxon>
        <taxon>Pterygota</taxon>
        <taxon>Neoptera</taxon>
        <taxon>Endopterygota</taxon>
        <taxon>Coleoptera</taxon>
        <taxon>Polyphaga</taxon>
        <taxon>Cucujiformia</taxon>
        <taxon>Curculionidae</taxon>
        <taxon>Ceutorhynchinae</taxon>
        <taxon>Ceutorhynchus</taxon>
    </lineage>
</organism>
<keyword evidence="3" id="KW-1185">Reference proteome</keyword>
<dbReference type="Gene3D" id="2.60.120.260">
    <property type="entry name" value="Galactose-binding domain-like"/>
    <property type="match status" value="1"/>
</dbReference>
<dbReference type="EMBL" id="OU892289">
    <property type="protein sequence ID" value="CAG9763480.1"/>
    <property type="molecule type" value="Genomic_DNA"/>
</dbReference>
<evidence type="ECO:0000256" key="1">
    <source>
        <dbReference type="SAM" id="Coils"/>
    </source>
</evidence>
<dbReference type="Proteomes" id="UP001152799">
    <property type="component" value="Chromosome 13"/>
</dbReference>
<gene>
    <name evidence="2" type="ORF">CEUTPL_LOCUS4141</name>
</gene>
<evidence type="ECO:0000313" key="3">
    <source>
        <dbReference type="Proteomes" id="UP001152799"/>
    </source>
</evidence>
<dbReference type="AlphaFoldDB" id="A0A9N9QM94"/>
<name>A0A9N9QM94_9CUCU</name>